<feature type="non-terminal residue" evidence="2">
    <location>
        <position position="1"/>
    </location>
</feature>
<evidence type="ECO:0000313" key="2">
    <source>
        <dbReference type="EMBL" id="GAF83472.1"/>
    </source>
</evidence>
<gene>
    <name evidence="2" type="ORF">S01H1_09375</name>
</gene>
<name>X0T5P6_9ZZZZ</name>
<comment type="caution">
    <text evidence="2">The sequence shown here is derived from an EMBL/GenBank/DDBJ whole genome shotgun (WGS) entry which is preliminary data.</text>
</comment>
<proteinExistence type="predicted"/>
<organism evidence="2">
    <name type="scientific">marine sediment metagenome</name>
    <dbReference type="NCBI Taxonomy" id="412755"/>
    <lineage>
        <taxon>unclassified sequences</taxon>
        <taxon>metagenomes</taxon>
        <taxon>ecological metagenomes</taxon>
    </lineage>
</organism>
<keyword evidence="1" id="KW-1133">Transmembrane helix</keyword>
<evidence type="ECO:0000256" key="1">
    <source>
        <dbReference type="SAM" id="Phobius"/>
    </source>
</evidence>
<keyword evidence="1" id="KW-0812">Transmembrane</keyword>
<dbReference type="AlphaFoldDB" id="X0T5P6"/>
<feature type="transmembrane region" description="Helical" evidence="1">
    <location>
        <begin position="20"/>
        <end position="37"/>
    </location>
</feature>
<dbReference type="EMBL" id="BARS01004793">
    <property type="protein sequence ID" value="GAF83472.1"/>
    <property type="molecule type" value="Genomic_DNA"/>
</dbReference>
<sequence length="94" mass="11470">FFYNIIQCFINKYTSFNESIFFKPYIIELVCIFSYFYHTYLENPMKRTKNLKITPSTHIILKKYCEENGLKMFAFVERIIKEKCDPKKDLYGEH</sequence>
<reference evidence="2" key="1">
    <citation type="journal article" date="2014" name="Front. Microbiol.">
        <title>High frequency of phylogenetically diverse reductive dehalogenase-homologous genes in deep subseafloor sedimentary metagenomes.</title>
        <authorList>
            <person name="Kawai M."/>
            <person name="Futagami T."/>
            <person name="Toyoda A."/>
            <person name="Takaki Y."/>
            <person name="Nishi S."/>
            <person name="Hori S."/>
            <person name="Arai W."/>
            <person name="Tsubouchi T."/>
            <person name="Morono Y."/>
            <person name="Uchiyama I."/>
            <person name="Ito T."/>
            <person name="Fujiyama A."/>
            <person name="Inagaki F."/>
            <person name="Takami H."/>
        </authorList>
    </citation>
    <scope>NUCLEOTIDE SEQUENCE</scope>
    <source>
        <strain evidence="2">Expedition CK06-06</strain>
    </source>
</reference>
<keyword evidence="1" id="KW-0472">Membrane</keyword>
<accession>X0T5P6</accession>
<protein>
    <submittedName>
        <fullName evidence="2">Uncharacterized protein</fullName>
    </submittedName>
</protein>